<dbReference type="Pfam" id="PF04860">
    <property type="entry name" value="Phage_portal"/>
    <property type="match status" value="1"/>
</dbReference>
<evidence type="ECO:0000313" key="4">
    <source>
        <dbReference type="Proteomes" id="UP000244013"/>
    </source>
</evidence>
<evidence type="ECO:0000256" key="2">
    <source>
        <dbReference type="SAM" id="MobiDB-lite"/>
    </source>
</evidence>
<sequence>MGKARRMGRHEAGRAGANVTTPEKSTSVAAFSFGDPEPVNSRREILDMLECPHNGRWFEPPISVDGLARSFRASPHHSSAILLKRNLLVRSFMPTPWLSRGAFEKLVFDYLVFGFGFVEQRRSVLGGLMRLDHSLAKFTRRGIEEGRYFFVENLATEFEFRPGSVIQIMQPDINQEIYGVPEYISALQSALLNEAATLFRRKYYLNGSHAGFILHATGEFSDGDVNAIRDALKRSKGPGNFRNLFVHQPGGKDGGIKILPIAQVGANDEFMGIKNATRDDVLAAHRTPPVLLGIVPAQGSTLGKPSEAVDMFFELEIEPIQARLLDINAAVGVEAVAFAPRKAPAPAC</sequence>
<protein>
    <submittedName>
        <fullName evidence="3">PBSX family phage portal protein</fullName>
    </submittedName>
</protein>
<dbReference type="AlphaFoldDB" id="A0A2T5TZP5"/>
<organism evidence="3 4">
    <name type="scientific">Sphingomonas faeni</name>
    <dbReference type="NCBI Taxonomy" id="185950"/>
    <lineage>
        <taxon>Bacteria</taxon>
        <taxon>Pseudomonadati</taxon>
        <taxon>Pseudomonadota</taxon>
        <taxon>Alphaproteobacteria</taxon>
        <taxon>Sphingomonadales</taxon>
        <taxon>Sphingomonadaceae</taxon>
        <taxon>Sphingomonas</taxon>
    </lineage>
</organism>
<dbReference type="GeneID" id="91007313"/>
<comment type="caution">
    <text evidence="3">The sequence shown here is derived from an EMBL/GenBank/DDBJ whole genome shotgun (WGS) entry which is preliminary data.</text>
</comment>
<dbReference type="InterPro" id="IPR006944">
    <property type="entry name" value="Phage/GTA_portal"/>
</dbReference>
<dbReference type="Proteomes" id="UP000244013">
    <property type="component" value="Unassembled WGS sequence"/>
</dbReference>
<feature type="region of interest" description="Disordered" evidence="2">
    <location>
        <begin position="1"/>
        <end position="23"/>
    </location>
</feature>
<name>A0A2T5TZP5_9SPHN</name>
<dbReference type="EMBL" id="QAYE01000009">
    <property type="protein sequence ID" value="PTW44701.1"/>
    <property type="molecule type" value="Genomic_DNA"/>
</dbReference>
<dbReference type="RefSeq" id="WP_244187166.1">
    <property type="nucleotide sequence ID" value="NZ_QAYE01000009.1"/>
</dbReference>
<evidence type="ECO:0000256" key="1">
    <source>
        <dbReference type="ARBA" id="ARBA00006799"/>
    </source>
</evidence>
<dbReference type="NCBIfam" id="TIGR01540">
    <property type="entry name" value="portal_PBSX"/>
    <property type="match status" value="1"/>
</dbReference>
<comment type="similarity">
    <text evidence="1">Belongs to the phage portal family. PBSX subfamily.</text>
</comment>
<reference evidence="3 4" key="1">
    <citation type="submission" date="2018-04" db="EMBL/GenBank/DDBJ databases">
        <title>Genomic Encyclopedia of Type Strains, Phase III (KMG-III): the genomes of soil and plant-associated and newly described type strains.</title>
        <authorList>
            <person name="Whitman W."/>
        </authorList>
    </citation>
    <scope>NUCLEOTIDE SEQUENCE [LARGE SCALE GENOMIC DNA]</scope>
    <source>
        <strain evidence="3 4">MA-olki</strain>
    </source>
</reference>
<accession>A0A2T5TZP5</accession>
<dbReference type="InterPro" id="IPR006430">
    <property type="entry name" value="Phage_portal_PBSX"/>
</dbReference>
<evidence type="ECO:0000313" key="3">
    <source>
        <dbReference type="EMBL" id="PTW44701.1"/>
    </source>
</evidence>
<gene>
    <name evidence="3" type="ORF">C8J25_109131</name>
</gene>
<proteinExistence type="inferred from homology"/>